<name>A0AAP0REH7_LIQFO</name>
<dbReference type="EMBL" id="JBBPBK010000010">
    <property type="protein sequence ID" value="KAK9276330.1"/>
    <property type="molecule type" value="Genomic_DNA"/>
</dbReference>
<proteinExistence type="predicted"/>
<evidence type="ECO:0000313" key="3">
    <source>
        <dbReference type="Proteomes" id="UP001415857"/>
    </source>
</evidence>
<gene>
    <name evidence="2" type="ORF">L1049_005862</name>
</gene>
<comment type="caution">
    <text evidence="2">The sequence shown here is derived from an EMBL/GenBank/DDBJ whole genome shotgun (WGS) entry which is preliminary data.</text>
</comment>
<accession>A0AAP0REH7</accession>
<keyword evidence="1" id="KW-0812">Transmembrane</keyword>
<evidence type="ECO:0000313" key="2">
    <source>
        <dbReference type="EMBL" id="KAK9276330.1"/>
    </source>
</evidence>
<dbReference type="AlphaFoldDB" id="A0AAP0REH7"/>
<keyword evidence="1" id="KW-1133">Transmembrane helix</keyword>
<evidence type="ECO:0000256" key="1">
    <source>
        <dbReference type="SAM" id="Phobius"/>
    </source>
</evidence>
<sequence length="134" mass="14634">MRRRLDFGGNDCSETTLSSAEEGKIFLGGRFFVVSQRADSSGVDLWPSEAREVMPVGLQVVPVFTLEGFVSFHKTWSKCASGPIATSIGFCLSRKCLIGGSSFLEISFLFLLSIALSGQLPLNDQYKRPNANFS</sequence>
<protein>
    <submittedName>
        <fullName evidence="2">Uncharacterized protein</fullName>
    </submittedName>
</protein>
<reference evidence="2 3" key="1">
    <citation type="journal article" date="2024" name="Plant J.">
        <title>Genome sequences and population genomics reveal climatic adaptation and genomic divergence between two closely related sweetgum species.</title>
        <authorList>
            <person name="Xu W.Q."/>
            <person name="Ren C.Q."/>
            <person name="Zhang X.Y."/>
            <person name="Comes H.P."/>
            <person name="Liu X.H."/>
            <person name="Li Y.G."/>
            <person name="Kettle C.J."/>
            <person name="Jalonen R."/>
            <person name="Gaisberger H."/>
            <person name="Ma Y.Z."/>
            <person name="Qiu Y.X."/>
        </authorList>
    </citation>
    <scope>NUCLEOTIDE SEQUENCE [LARGE SCALE GENOMIC DNA]</scope>
    <source>
        <strain evidence="2">Hangzhou</strain>
    </source>
</reference>
<organism evidence="2 3">
    <name type="scientific">Liquidambar formosana</name>
    <name type="common">Formosan gum</name>
    <dbReference type="NCBI Taxonomy" id="63359"/>
    <lineage>
        <taxon>Eukaryota</taxon>
        <taxon>Viridiplantae</taxon>
        <taxon>Streptophyta</taxon>
        <taxon>Embryophyta</taxon>
        <taxon>Tracheophyta</taxon>
        <taxon>Spermatophyta</taxon>
        <taxon>Magnoliopsida</taxon>
        <taxon>eudicotyledons</taxon>
        <taxon>Gunneridae</taxon>
        <taxon>Pentapetalae</taxon>
        <taxon>Saxifragales</taxon>
        <taxon>Altingiaceae</taxon>
        <taxon>Liquidambar</taxon>
    </lineage>
</organism>
<keyword evidence="3" id="KW-1185">Reference proteome</keyword>
<keyword evidence="1" id="KW-0472">Membrane</keyword>
<dbReference type="Proteomes" id="UP001415857">
    <property type="component" value="Unassembled WGS sequence"/>
</dbReference>
<feature type="transmembrane region" description="Helical" evidence="1">
    <location>
        <begin position="103"/>
        <end position="122"/>
    </location>
</feature>